<feature type="region of interest" description="Disordered" evidence="1">
    <location>
        <begin position="358"/>
        <end position="399"/>
    </location>
</feature>
<protein>
    <submittedName>
        <fullName evidence="2">Guanylate cyclase domain-containing protein</fullName>
    </submittedName>
</protein>
<organism evidence="2 3">
    <name type="scientific">Haematococcus lacustris</name>
    <name type="common">Green alga</name>
    <name type="synonym">Haematococcus pluvialis</name>
    <dbReference type="NCBI Taxonomy" id="44745"/>
    <lineage>
        <taxon>Eukaryota</taxon>
        <taxon>Viridiplantae</taxon>
        <taxon>Chlorophyta</taxon>
        <taxon>core chlorophytes</taxon>
        <taxon>Chlorophyceae</taxon>
        <taxon>CS clade</taxon>
        <taxon>Chlamydomonadales</taxon>
        <taxon>Haematococcaceae</taxon>
        <taxon>Haematococcus</taxon>
    </lineage>
</organism>
<dbReference type="Gene3D" id="3.30.70.1230">
    <property type="entry name" value="Nucleotide cyclase"/>
    <property type="match status" value="1"/>
</dbReference>
<sequence>MSSVPKEALAFALDAQLKLLHLPWPPALLELPAWQAVYVKGRYKKLPLERLWDKHLVLHHGTAPVSPSESAAGSQALQGTLYQALSRCLEGRLAYLPPALSTNPTQQQLQEQQQLERDPGVLLAPAGCVTVVFSYVVGTQGGAELRRWGGYAVEAVDGLFLAAFQSPAHAVLWALRCNELLVQQPWSRALLAHELCEEVHMSSSTPEGFQVNALLFRGLRLKTGLDRGQVMNRAARIASAATSGQVLCSAAAWAHVSSQEEGVLQEQQLSAVSLGQSRLKGVTDNMELMLCRKAGPPKCDVQGPRHPLGEEWPWSQQAAQGLPPSEVLLSLAPGGQEEEPGEHVPYLIAMQALDPFATDYPDSDGSDGMDAGHTTAYDGGLATSSSDTGSDNDHHVVDA</sequence>
<dbReference type="SUPFAM" id="SSF55073">
    <property type="entry name" value="Nucleotide cyclase"/>
    <property type="match status" value="1"/>
</dbReference>
<dbReference type="InterPro" id="IPR050697">
    <property type="entry name" value="Adenylyl/Guanylyl_Cyclase_3/4"/>
</dbReference>
<dbReference type="InterPro" id="IPR029787">
    <property type="entry name" value="Nucleotide_cyclase"/>
</dbReference>
<name>A0A699Z0A0_HAELA</name>
<evidence type="ECO:0000256" key="1">
    <source>
        <dbReference type="SAM" id="MobiDB-lite"/>
    </source>
</evidence>
<reference evidence="2 3" key="1">
    <citation type="submission" date="2020-02" db="EMBL/GenBank/DDBJ databases">
        <title>Draft genome sequence of Haematococcus lacustris strain NIES-144.</title>
        <authorList>
            <person name="Morimoto D."/>
            <person name="Nakagawa S."/>
            <person name="Yoshida T."/>
            <person name="Sawayama S."/>
        </authorList>
    </citation>
    <scope>NUCLEOTIDE SEQUENCE [LARGE SCALE GENOMIC DNA]</scope>
    <source>
        <strain evidence="2 3">NIES-144</strain>
    </source>
</reference>
<comment type="caution">
    <text evidence="2">The sequence shown here is derived from an EMBL/GenBank/DDBJ whole genome shotgun (WGS) entry which is preliminary data.</text>
</comment>
<accession>A0A699Z0A0</accession>
<keyword evidence="3" id="KW-1185">Reference proteome</keyword>
<dbReference type="AlphaFoldDB" id="A0A699Z0A0"/>
<evidence type="ECO:0000313" key="3">
    <source>
        <dbReference type="Proteomes" id="UP000485058"/>
    </source>
</evidence>
<evidence type="ECO:0000313" key="2">
    <source>
        <dbReference type="EMBL" id="GFH15421.1"/>
    </source>
</evidence>
<proteinExistence type="predicted"/>
<gene>
    <name evidence="2" type="ORF">HaLaN_11646</name>
</gene>
<dbReference type="EMBL" id="BLLF01000848">
    <property type="protein sequence ID" value="GFH15421.1"/>
    <property type="molecule type" value="Genomic_DNA"/>
</dbReference>
<dbReference type="PANTHER" id="PTHR43081:SF1">
    <property type="entry name" value="ADENYLATE CYCLASE, TERMINAL-DIFFERENTIATION SPECIFIC"/>
    <property type="match status" value="1"/>
</dbReference>
<feature type="region of interest" description="Disordered" evidence="1">
    <location>
        <begin position="296"/>
        <end position="320"/>
    </location>
</feature>
<dbReference type="PANTHER" id="PTHR43081">
    <property type="entry name" value="ADENYLATE CYCLASE, TERMINAL-DIFFERENTIATION SPECIFIC-RELATED"/>
    <property type="match status" value="1"/>
</dbReference>
<dbReference type="Proteomes" id="UP000485058">
    <property type="component" value="Unassembled WGS sequence"/>
</dbReference>